<organism evidence="2 3">
    <name type="scientific">Phytophthora pseudosyringae</name>
    <dbReference type="NCBI Taxonomy" id="221518"/>
    <lineage>
        <taxon>Eukaryota</taxon>
        <taxon>Sar</taxon>
        <taxon>Stramenopiles</taxon>
        <taxon>Oomycota</taxon>
        <taxon>Peronosporomycetes</taxon>
        <taxon>Peronosporales</taxon>
        <taxon>Peronosporaceae</taxon>
        <taxon>Phytophthora</taxon>
    </lineage>
</organism>
<protein>
    <submittedName>
        <fullName evidence="2">Uncharacterized protein</fullName>
    </submittedName>
</protein>
<sequence length="126" mass="14212">MCLLAAGCSGALRADQRAGVHRGIDVHSRRRHLGSPRCTLEWRCYRRALLCRLQGRLHVSREGLADGMYPTAERDRARLTEVVSLTKCPARKPRSGTELAMPSRGRRQRCLASKAQRADCHPPIRR</sequence>
<name>A0A8T1WKR0_9STRA</name>
<dbReference type="Proteomes" id="UP000694044">
    <property type="component" value="Unassembled WGS sequence"/>
</dbReference>
<comment type="caution">
    <text evidence="2">The sequence shown here is derived from an EMBL/GenBank/DDBJ whole genome shotgun (WGS) entry which is preliminary data.</text>
</comment>
<evidence type="ECO:0000256" key="1">
    <source>
        <dbReference type="SAM" id="MobiDB-lite"/>
    </source>
</evidence>
<feature type="compositionally biased region" description="Basic and acidic residues" evidence="1">
    <location>
        <begin position="116"/>
        <end position="126"/>
    </location>
</feature>
<gene>
    <name evidence="2" type="ORF">PHYPSEUDO_013492</name>
</gene>
<evidence type="ECO:0000313" key="3">
    <source>
        <dbReference type="Proteomes" id="UP000694044"/>
    </source>
</evidence>
<evidence type="ECO:0000313" key="2">
    <source>
        <dbReference type="EMBL" id="KAG7393004.1"/>
    </source>
</evidence>
<keyword evidence="3" id="KW-1185">Reference proteome</keyword>
<feature type="region of interest" description="Disordered" evidence="1">
    <location>
        <begin position="90"/>
        <end position="126"/>
    </location>
</feature>
<proteinExistence type="predicted"/>
<accession>A0A8T1WKR0</accession>
<reference evidence="2" key="1">
    <citation type="submission" date="2021-02" db="EMBL/GenBank/DDBJ databases">
        <authorList>
            <person name="Palmer J.M."/>
        </authorList>
    </citation>
    <scope>NUCLEOTIDE SEQUENCE</scope>
    <source>
        <strain evidence="2">SCRP734</strain>
    </source>
</reference>
<dbReference type="AlphaFoldDB" id="A0A8T1WKR0"/>
<dbReference type="EMBL" id="JAGDFM010000007">
    <property type="protein sequence ID" value="KAG7393004.1"/>
    <property type="molecule type" value="Genomic_DNA"/>
</dbReference>